<evidence type="ECO:0008006" key="4">
    <source>
        <dbReference type="Google" id="ProtNLM"/>
    </source>
</evidence>
<keyword evidence="3" id="KW-1185">Reference proteome</keyword>
<keyword evidence="1" id="KW-0732">Signal</keyword>
<organism evidence="2 3">
    <name type="scientific">Martelella mangrovi</name>
    <dbReference type="NCBI Taxonomy" id="1397477"/>
    <lineage>
        <taxon>Bacteria</taxon>
        <taxon>Pseudomonadati</taxon>
        <taxon>Pseudomonadota</taxon>
        <taxon>Alphaproteobacteria</taxon>
        <taxon>Hyphomicrobiales</taxon>
        <taxon>Aurantimonadaceae</taxon>
        <taxon>Martelella</taxon>
    </lineage>
</organism>
<dbReference type="Proteomes" id="UP001549164">
    <property type="component" value="Unassembled WGS sequence"/>
</dbReference>
<sequence>MKKIFASAALVSVLAAAPAAFALSPSAIPETGTLSKAPVGSTVMIEGTNKFGDHFDNYFRVGENGELEFVDQVRQSND</sequence>
<dbReference type="RefSeq" id="WP_106309052.1">
    <property type="nucleotide sequence ID" value="NZ_JBEPLY010000001.1"/>
</dbReference>
<evidence type="ECO:0000313" key="2">
    <source>
        <dbReference type="EMBL" id="MET3598242.1"/>
    </source>
</evidence>
<gene>
    <name evidence="2" type="ORF">ABID12_000163</name>
</gene>
<evidence type="ECO:0000313" key="3">
    <source>
        <dbReference type="Proteomes" id="UP001549164"/>
    </source>
</evidence>
<evidence type="ECO:0000256" key="1">
    <source>
        <dbReference type="SAM" id="SignalP"/>
    </source>
</evidence>
<protein>
    <recommendedName>
        <fullName evidence="4">DUF5666 domain-containing protein</fullName>
    </recommendedName>
</protein>
<comment type="caution">
    <text evidence="2">The sequence shown here is derived from an EMBL/GenBank/DDBJ whole genome shotgun (WGS) entry which is preliminary data.</text>
</comment>
<proteinExistence type="predicted"/>
<dbReference type="EMBL" id="JBEPLY010000001">
    <property type="protein sequence ID" value="MET3598242.1"/>
    <property type="molecule type" value="Genomic_DNA"/>
</dbReference>
<feature type="signal peptide" evidence="1">
    <location>
        <begin position="1"/>
        <end position="22"/>
    </location>
</feature>
<reference evidence="2 3" key="1">
    <citation type="submission" date="2024-06" db="EMBL/GenBank/DDBJ databases">
        <title>Genomic Encyclopedia of Type Strains, Phase IV (KMG-IV): sequencing the most valuable type-strain genomes for metagenomic binning, comparative biology and taxonomic classification.</title>
        <authorList>
            <person name="Goeker M."/>
        </authorList>
    </citation>
    <scope>NUCLEOTIDE SEQUENCE [LARGE SCALE GENOMIC DNA]</scope>
    <source>
        <strain evidence="2 3">DSM 28102</strain>
    </source>
</reference>
<name>A0ABV2I5Q6_9HYPH</name>
<accession>A0ABV2I5Q6</accession>
<feature type="chain" id="PRO_5046202558" description="DUF5666 domain-containing protein" evidence="1">
    <location>
        <begin position="23"/>
        <end position="78"/>
    </location>
</feature>